<dbReference type="InterPro" id="IPR012292">
    <property type="entry name" value="Globin/Proto"/>
</dbReference>
<keyword evidence="4" id="KW-0408">Iron</keyword>
<proteinExistence type="inferred from homology"/>
<dbReference type="RefSeq" id="WP_252954715.1">
    <property type="nucleotide sequence ID" value="NZ_JAFIRR010000116.1"/>
</dbReference>
<sequence length="132" mass="14719">MPDTPNSTPYDRIGGEAGVRRLVRRFYELMDSLPEAAACRAIHPESLAGSEEKLFEYLSGWLGGPPLYTSKRGHPMLRRRHLHAPIAGPEIEGWLLCFRQAWAENVTDAALTAAVMPQVEGLAQHMRNRPDA</sequence>
<organism evidence="6 7">
    <name type="scientific">Siccirubricoccus soli</name>
    <dbReference type="NCBI Taxonomy" id="2899147"/>
    <lineage>
        <taxon>Bacteria</taxon>
        <taxon>Pseudomonadati</taxon>
        <taxon>Pseudomonadota</taxon>
        <taxon>Alphaproteobacteria</taxon>
        <taxon>Acetobacterales</taxon>
        <taxon>Roseomonadaceae</taxon>
        <taxon>Siccirubricoccus</taxon>
    </lineage>
</organism>
<accession>A0ABT1D843</accession>
<dbReference type="SUPFAM" id="SSF46458">
    <property type="entry name" value="Globin-like"/>
    <property type="match status" value="1"/>
</dbReference>
<comment type="similarity">
    <text evidence="5">Belongs to the truncated hemoglobin family. Group II subfamily.</text>
</comment>
<evidence type="ECO:0000313" key="7">
    <source>
        <dbReference type="Proteomes" id="UP001523392"/>
    </source>
</evidence>
<gene>
    <name evidence="6" type="ORF">JYK14_18220</name>
</gene>
<dbReference type="InterPro" id="IPR009050">
    <property type="entry name" value="Globin-like_sf"/>
</dbReference>
<reference evidence="6 7" key="1">
    <citation type="submission" date="2021-12" db="EMBL/GenBank/DDBJ databases">
        <title>Siccirubricoccus leaddurans sp. nov., a high concentration Zn2+ tolerance bacterium.</title>
        <authorList>
            <person name="Cao Y."/>
        </authorList>
    </citation>
    <scope>NUCLEOTIDE SEQUENCE [LARGE SCALE GENOMIC DNA]</scope>
    <source>
        <strain evidence="6 7">KC 17139</strain>
    </source>
</reference>
<dbReference type="InterPro" id="IPR001486">
    <property type="entry name" value="Hemoglobin_trunc"/>
</dbReference>
<dbReference type="PANTHER" id="PTHR47366">
    <property type="entry name" value="TWO-ON-TWO HEMOGLOBIN-3"/>
    <property type="match status" value="1"/>
</dbReference>
<dbReference type="CDD" id="cd14773">
    <property type="entry name" value="TrHb2_PhHbO-like_O"/>
    <property type="match status" value="1"/>
</dbReference>
<dbReference type="InterPro" id="IPR044203">
    <property type="entry name" value="GlbO/GLB3-like"/>
</dbReference>
<evidence type="ECO:0000256" key="4">
    <source>
        <dbReference type="ARBA" id="ARBA00023004"/>
    </source>
</evidence>
<dbReference type="Proteomes" id="UP001523392">
    <property type="component" value="Unassembled WGS sequence"/>
</dbReference>
<dbReference type="Pfam" id="PF01152">
    <property type="entry name" value="Bac_globin"/>
    <property type="match status" value="1"/>
</dbReference>
<evidence type="ECO:0000256" key="1">
    <source>
        <dbReference type="ARBA" id="ARBA00022448"/>
    </source>
</evidence>
<name>A0ABT1D843_9PROT</name>
<dbReference type="Gene3D" id="1.10.490.10">
    <property type="entry name" value="Globins"/>
    <property type="match status" value="1"/>
</dbReference>
<comment type="caution">
    <text evidence="6">The sequence shown here is derived from an EMBL/GenBank/DDBJ whole genome shotgun (WGS) entry which is preliminary data.</text>
</comment>
<keyword evidence="1" id="KW-0813">Transport</keyword>
<dbReference type="PANTHER" id="PTHR47366:SF1">
    <property type="entry name" value="TWO-ON-TWO HEMOGLOBIN-3"/>
    <property type="match status" value="1"/>
</dbReference>
<keyword evidence="3" id="KW-0479">Metal-binding</keyword>
<evidence type="ECO:0000256" key="5">
    <source>
        <dbReference type="ARBA" id="ARBA00034496"/>
    </source>
</evidence>
<keyword evidence="2" id="KW-0349">Heme</keyword>
<evidence type="ECO:0000256" key="3">
    <source>
        <dbReference type="ARBA" id="ARBA00022723"/>
    </source>
</evidence>
<evidence type="ECO:0000256" key="2">
    <source>
        <dbReference type="ARBA" id="ARBA00022617"/>
    </source>
</evidence>
<dbReference type="EMBL" id="JAFIRR010000116">
    <property type="protein sequence ID" value="MCO6418083.1"/>
    <property type="molecule type" value="Genomic_DNA"/>
</dbReference>
<keyword evidence="7" id="KW-1185">Reference proteome</keyword>
<protein>
    <submittedName>
        <fullName evidence="6">Group II truncated hemoglobin</fullName>
    </submittedName>
</protein>
<evidence type="ECO:0000313" key="6">
    <source>
        <dbReference type="EMBL" id="MCO6418083.1"/>
    </source>
</evidence>